<dbReference type="Gene3D" id="3.90.190.10">
    <property type="entry name" value="Protein tyrosine phosphatase superfamily"/>
    <property type="match status" value="1"/>
</dbReference>
<evidence type="ECO:0000313" key="3">
    <source>
        <dbReference type="Proteomes" id="UP000305233"/>
    </source>
</evidence>
<gene>
    <name evidence="2" type="ORF">E8P82_00175</name>
</gene>
<dbReference type="InterPro" id="IPR029021">
    <property type="entry name" value="Prot-tyrosine_phosphatase-like"/>
</dbReference>
<name>A0A4S5E9J7_9MICC</name>
<sequence>MDAVPAAPPPAAVGSSPDALWEGAVNARDLGGTGLVQRGRLYRMGRHEWVTQSGWDQAWDDGVRTVIDLRNPFELGRRPTDPAVPPEVLDRFRLHNLPTEDQSDAEFMALTGPYLNTPEHYGENLLRWPRKFAAIARAFVSAPVGGVVVHCAAGRDRTGMVVALLLSAAQVPHSAIVADYAAAVTAVNDRYRGQETPHETPRSDEELAAWLEDAEGFLHELLASLDAAELLRTGGLSEEELELLRARLTDPGWAD</sequence>
<dbReference type="AlphaFoldDB" id="A0A4S5E9J7"/>
<proteinExistence type="predicted"/>
<dbReference type="InterPro" id="IPR026893">
    <property type="entry name" value="Tyr/Ser_Pase_IphP-type"/>
</dbReference>
<dbReference type="EMBL" id="SSWH01000001">
    <property type="protein sequence ID" value="THJ68375.1"/>
    <property type="molecule type" value="Genomic_DNA"/>
</dbReference>
<dbReference type="Pfam" id="PF13350">
    <property type="entry name" value="Y_phosphatase3"/>
    <property type="match status" value="1"/>
</dbReference>
<dbReference type="SUPFAM" id="SSF52799">
    <property type="entry name" value="(Phosphotyrosine protein) phosphatases II"/>
    <property type="match status" value="1"/>
</dbReference>
<dbReference type="RefSeq" id="WP_136452478.1">
    <property type="nucleotide sequence ID" value="NZ_SSWH01000001.1"/>
</dbReference>
<dbReference type="PROSITE" id="PS50056">
    <property type="entry name" value="TYR_PHOSPHATASE_2"/>
    <property type="match status" value="1"/>
</dbReference>
<protein>
    <submittedName>
        <fullName evidence="2">Tyrosine-protein phosphatase</fullName>
    </submittedName>
</protein>
<dbReference type="Proteomes" id="UP000305233">
    <property type="component" value="Unassembled WGS sequence"/>
</dbReference>
<reference evidence="2 3" key="1">
    <citation type="submission" date="2019-04" db="EMBL/GenBank/DDBJ databases">
        <authorList>
            <person name="Liu Q."/>
            <person name="Xin Y.-H."/>
        </authorList>
    </citation>
    <scope>NUCLEOTIDE SEQUENCE [LARGE SCALE GENOMIC DNA]</scope>
    <source>
        <strain evidence="2 3">AM23</strain>
    </source>
</reference>
<dbReference type="PROSITE" id="PS00383">
    <property type="entry name" value="TYR_PHOSPHATASE_1"/>
    <property type="match status" value="1"/>
</dbReference>
<dbReference type="GO" id="GO:0004721">
    <property type="term" value="F:phosphoprotein phosphatase activity"/>
    <property type="evidence" value="ECO:0007669"/>
    <property type="project" value="InterPro"/>
</dbReference>
<dbReference type="OrthoDB" id="1188001at2"/>
<keyword evidence="3" id="KW-1185">Reference proteome</keyword>
<comment type="caution">
    <text evidence="2">The sequence shown here is derived from an EMBL/GenBank/DDBJ whole genome shotgun (WGS) entry which is preliminary data.</text>
</comment>
<dbReference type="InterPro" id="IPR016130">
    <property type="entry name" value="Tyr_Pase_AS"/>
</dbReference>
<evidence type="ECO:0000259" key="1">
    <source>
        <dbReference type="PROSITE" id="PS50056"/>
    </source>
</evidence>
<dbReference type="InterPro" id="IPR000387">
    <property type="entry name" value="Tyr_Pase_dom"/>
</dbReference>
<evidence type="ECO:0000313" key="2">
    <source>
        <dbReference type="EMBL" id="THJ68375.1"/>
    </source>
</evidence>
<organism evidence="2 3">
    <name type="scientific">Arthrobacter echini</name>
    <dbReference type="NCBI Taxonomy" id="1529066"/>
    <lineage>
        <taxon>Bacteria</taxon>
        <taxon>Bacillati</taxon>
        <taxon>Actinomycetota</taxon>
        <taxon>Actinomycetes</taxon>
        <taxon>Micrococcales</taxon>
        <taxon>Micrococcaceae</taxon>
        <taxon>Arthrobacter</taxon>
    </lineage>
</organism>
<accession>A0A4S5E9J7</accession>
<feature type="domain" description="Tyrosine specific protein phosphatases" evidence="1">
    <location>
        <begin position="130"/>
        <end position="166"/>
    </location>
</feature>